<sequence length="79" mass="8670">MTTWRLCVDAPIVDMVMLVLDLEFSSLVNSKFLVHVTLAALCVRARVCGCACVRVCVRVRACVCACVCARACVRVRACF</sequence>
<keyword evidence="2" id="KW-1185">Reference proteome</keyword>
<dbReference type="PaxDb" id="4081-Solyc12g010770.1.1"/>
<evidence type="ECO:0000313" key="1">
    <source>
        <dbReference type="EnsemblPlants" id="Solyc12g010770.1.1.1"/>
    </source>
</evidence>
<dbReference type="AlphaFoldDB" id="A0A3Q7J490"/>
<accession>A0A3Q7J490</accession>
<name>A0A3Q7J490_SOLLC</name>
<organism evidence="1">
    <name type="scientific">Solanum lycopersicum</name>
    <name type="common">Tomato</name>
    <name type="synonym">Lycopersicon esculentum</name>
    <dbReference type="NCBI Taxonomy" id="4081"/>
    <lineage>
        <taxon>Eukaryota</taxon>
        <taxon>Viridiplantae</taxon>
        <taxon>Streptophyta</taxon>
        <taxon>Embryophyta</taxon>
        <taxon>Tracheophyta</taxon>
        <taxon>Spermatophyta</taxon>
        <taxon>Magnoliopsida</taxon>
        <taxon>eudicotyledons</taxon>
        <taxon>Gunneridae</taxon>
        <taxon>Pentapetalae</taxon>
        <taxon>asterids</taxon>
        <taxon>lamiids</taxon>
        <taxon>Solanales</taxon>
        <taxon>Solanaceae</taxon>
        <taxon>Solanoideae</taxon>
        <taxon>Solaneae</taxon>
        <taxon>Solanum</taxon>
        <taxon>Solanum subgen. Lycopersicon</taxon>
    </lineage>
</organism>
<dbReference type="InParanoid" id="A0A3Q7J490"/>
<protein>
    <submittedName>
        <fullName evidence="1">Uncharacterized protein</fullName>
    </submittedName>
</protein>
<dbReference type="Gramene" id="Solyc12g010770.1.1">
    <property type="protein sequence ID" value="Solyc12g010770.1.1.1"/>
    <property type="gene ID" value="Solyc12g010770.1"/>
</dbReference>
<evidence type="ECO:0000313" key="2">
    <source>
        <dbReference type="Proteomes" id="UP000004994"/>
    </source>
</evidence>
<reference evidence="1" key="2">
    <citation type="submission" date="2019-01" db="UniProtKB">
        <authorList>
            <consortium name="EnsemblPlants"/>
        </authorList>
    </citation>
    <scope>IDENTIFICATION</scope>
    <source>
        <strain evidence="1">cv. Heinz 1706</strain>
    </source>
</reference>
<reference evidence="1" key="1">
    <citation type="journal article" date="2012" name="Nature">
        <title>The tomato genome sequence provides insights into fleshy fruit evolution.</title>
        <authorList>
            <consortium name="Tomato Genome Consortium"/>
        </authorList>
    </citation>
    <scope>NUCLEOTIDE SEQUENCE [LARGE SCALE GENOMIC DNA]</scope>
    <source>
        <strain evidence="1">cv. Heinz 1706</strain>
    </source>
</reference>
<dbReference type="EnsemblPlants" id="Solyc12g010770.1.1">
    <property type="protein sequence ID" value="Solyc12g010770.1.1.1"/>
    <property type="gene ID" value="Solyc12g010770.1"/>
</dbReference>
<proteinExistence type="predicted"/>
<dbReference type="Proteomes" id="UP000004994">
    <property type="component" value="Chromosome 12"/>
</dbReference>